<dbReference type="HOGENOM" id="CLU_2508368_0_0_5"/>
<dbReference type="Proteomes" id="UP000006468">
    <property type="component" value="Chromosome"/>
</dbReference>
<reference evidence="1 2" key="1">
    <citation type="journal article" date="2010" name="J. Bacteriol.">
        <title>Genome sequence of a cellulose-producing bacterium, Gluconacetobacter hansenii ATCC 23769.</title>
        <authorList>
            <person name="Iyer P.R."/>
            <person name="Geib S.M."/>
            <person name="Catchmark J."/>
            <person name="Kao T.H."/>
            <person name="Tien M."/>
        </authorList>
    </citation>
    <scope>NUCLEOTIDE SEQUENCE [LARGE SCALE GENOMIC DNA]</scope>
    <source>
        <strain evidence="1 2">ATCC 23769</strain>
    </source>
</reference>
<gene>
    <name evidence="1" type="ORF">GXY_14073</name>
</gene>
<sequence>MGAWMIPVRQMSVRPSPNVVSFHEMTGEGTVASCVLRPASCVLRPAFCALCDGVVCPGHFPHAAGVRGMDLPAPDMRRGCSGRLP</sequence>
<protein>
    <submittedName>
        <fullName evidence="1">Uncharacterized protein</fullName>
    </submittedName>
</protein>
<accession>D5QI34</accession>
<name>D5QI34_NOVHA</name>
<organism evidence="1 2">
    <name type="scientific">Novacetimonas hansenii ATCC 23769</name>
    <dbReference type="NCBI Taxonomy" id="714995"/>
    <lineage>
        <taxon>Bacteria</taxon>
        <taxon>Pseudomonadati</taxon>
        <taxon>Pseudomonadota</taxon>
        <taxon>Alphaproteobacteria</taxon>
        <taxon>Acetobacterales</taxon>
        <taxon>Acetobacteraceae</taxon>
        <taxon>Novacetimonas</taxon>
    </lineage>
</organism>
<evidence type="ECO:0000313" key="2">
    <source>
        <dbReference type="Proteomes" id="UP000006468"/>
    </source>
</evidence>
<evidence type="ECO:0000313" key="1">
    <source>
        <dbReference type="EMBL" id="EFG83282.1"/>
    </source>
</evidence>
<proteinExistence type="predicted"/>
<dbReference type="AlphaFoldDB" id="D5QI34"/>
<dbReference type="EMBL" id="ADTV01000055">
    <property type="protein sequence ID" value="EFG83282.1"/>
    <property type="molecule type" value="Genomic_DNA"/>
</dbReference>
<comment type="caution">
    <text evidence="1">The sequence shown here is derived from an EMBL/GenBank/DDBJ whole genome shotgun (WGS) entry which is preliminary data.</text>
</comment>